<dbReference type="InterPro" id="IPR011990">
    <property type="entry name" value="TPR-like_helical_dom_sf"/>
</dbReference>
<feature type="domain" description="Histidine kinase" evidence="11">
    <location>
        <begin position="563"/>
        <end position="754"/>
    </location>
</feature>
<evidence type="ECO:0000256" key="5">
    <source>
        <dbReference type="ARBA" id="ARBA00022741"/>
    </source>
</evidence>
<dbReference type="Pfam" id="PF13424">
    <property type="entry name" value="TPR_12"/>
    <property type="match status" value="1"/>
</dbReference>
<dbReference type="PROSITE" id="PS50109">
    <property type="entry name" value="HIS_KIN"/>
    <property type="match status" value="1"/>
</dbReference>
<protein>
    <recommendedName>
        <fullName evidence="2">histidine kinase</fullName>
        <ecNumber evidence="2">2.7.13.3</ecNumber>
    </recommendedName>
</protein>
<keyword evidence="7" id="KW-0067">ATP-binding</keyword>
<dbReference type="InterPro" id="IPR011495">
    <property type="entry name" value="Sig_transdc_His_kin_sub2_dim/P"/>
</dbReference>
<dbReference type="Pfam" id="PF07568">
    <property type="entry name" value="HisKA_2"/>
    <property type="match status" value="1"/>
</dbReference>
<keyword evidence="3" id="KW-0597">Phosphoprotein</keyword>
<comment type="caution">
    <text evidence="12">The sequence shown here is derived from an EMBL/GenBank/DDBJ whole genome shotgun (WGS) entry which is preliminary data.</text>
</comment>
<feature type="repeat" description="TPR" evidence="8">
    <location>
        <begin position="252"/>
        <end position="285"/>
    </location>
</feature>
<keyword evidence="9" id="KW-0812">Transmembrane</keyword>
<feature type="transmembrane region" description="Helical" evidence="9">
    <location>
        <begin position="495"/>
        <end position="516"/>
    </location>
</feature>
<gene>
    <name evidence="12" type="ORF">K1Y79_28120</name>
</gene>
<dbReference type="Gene3D" id="1.25.40.10">
    <property type="entry name" value="Tetratricopeptide repeat domain"/>
    <property type="match status" value="1"/>
</dbReference>
<feature type="chain" id="PRO_5046269044" description="histidine kinase" evidence="10">
    <location>
        <begin position="21"/>
        <end position="772"/>
    </location>
</feature>
<dbReference type="EC" id="2.7.13.3" evidence="2"/>
<evidence type="ECO:0000256" key="1">
    <source>
        <dbReference type="ARBA" id="ARBA00000085"/>
    </source>
</evidence>
<evidence type="ECO:0000256" key="2">
    <source>
        <dbReference type="ARBA" id="ARBA00012438"/>
    </source>
</evidence>
<dbReference type="SMART" id="SM00387">
    <property type="entry name" value="HATPase_c"/>
    <property type="match status" value="1"/>
</dbReference>
<keyword evidence="9" id="KW-1133">Transmembrane helix</keyword>
<sequence>MTRLLMLCYCIIACIFVCNAQEQSPPPHAMLQQLLTKVSPDTADVRILKQAANAFILRPGSLQSDMDSAMLIAQQILKAGIQAKDQAWEANSCLLLSAIYREQSNPKKGKVYIQKAVALFTRLHCTQELAESYVELSHYYSTDIKAELQEKIRNHKLAAKLFAEAGQKRKQAQTLHTLGDYYTLLPDLQEAKVVLLQALSLYQESGVKSLQGVYDLLGVAYNQLGDHNNALKYGLLSVRTAETLKDSSEQLCATYNRLGMTYFDMGHIEESLKYYQKAWHVAVKLKDTISIQILACNFAHSALKINKVESALRLLKDVERRYPPQRLDTKIWVYSSILDCYVMLRELAQVRPYAQQLETLGSTLEREDPMLEHVNGPLIKYYIAVNEYGKARDYAAAMARIAAKQGHLSVLVGSYMYWFKADSALGNFQDALQHYQLYKIYNDSLFSITKSRQINQLQIQFDTEQKDHTLRLKQQNIELLTREGQLQQAALHKAMFTRNVIIIGTVMLVLLLLLGYSQYRLKLRHNHQLKAQQDEINQQNLALQKLISSQHKLLSEKEWLLKEIHHRVKNNLQIVMSLLNTQAAFLHDRDALNAIRESRSRMHTISLIHQKLYQSDNTALIDMPVYIQDLAIILRDTFSGSNRIHLDLQIAPVAMDVSQAVPLGLILNEAITNAMKYAFTGYGTIIVSLQQTGTDQLTLIVADNGKGFTDSEHAPEKRSMGLMLMHMLSEQLEGVLNIESRNGVVVTVRFKHENKPAGTLQVKPEQQMADYV</sequence>
<evidence type="ECO:0000256" key="9">
    <source>
        <dbReference type="SAM" id="Phobius"/>
    </source>
</evidence>
<dbReference type="PANTHER" id="PTHR41523">
    <property type="entry name" value="TWO-COMPONENT SYSTEM SENSOR PROTEIN"/>
    <property type="match status" value="1"/>
</dbReference>
<keyword evidence="13" id="KW-1185">Reference proteome</keyword>
<evidence type="ECO:0000256" key="3">
    <source>
        <dbReference type="ARBA" id="ARBA00022553"/>
    </source>
</evidence>
<reference evidence="12 13" key="1">
    <citation type="submission" date="2021-08" db="EMBL/GenBank/DDBJ databases">
        <title>The genome sequence of Chitinophaga sp. B61.</title>
        <authorList>
            <person name="Zhang X."/>
        </authorList>
    </citation>
    <scope>NUCLEOTIDE SEQUENCE [LARGE SCALE GENOMIC DNA]</scope>
    <source>
        <strain evidence="12 13">B61</strain>
    </source>
</reference>
<dbReference type="RefSeq" id="WP_220253552.1">
    <property type="nucleotide sequence ID" value="NZ_JAICCF010000006.1"/>
</dbReference>
<keyword evidence="8" id="KW-0802">TPR repeat</keyword>
<evidence type="ECO:0000256" key="8">
    <source>
        <dbReference type="PROSITE-ProRule" id="PRU00339"/>
    </source>
</evidence>
<evidence type="ECO:0000259" key="11">
    <source>
        <dbReference type="PROSITE" id="PS50109"/>
    </source>
</evidence>
<feature type="signal peptide" evidence="10">
    <location>
        <begin position="1"/>
        <end position="20"/>
    </location>
</feature>
<dbReference type="Pfam" id="PF02518">
    <property type="entry name" value="HATPase_c"/>
    <property type="match status" value="1"/>
</dbReference>
<evidence type="ECO:0000256" key="4">
    <source>
        <dbReference type="ARBA" id="ARBA00022679"/>
    </source>
</evidence>
<dbReference type="PROSITE" id="PS50005">
    <property type="entry name" value="TPR"/>
    <property type="match status" value="1"/>
</dbReference>
<organism evidence="12 13">
    <name type="scientific">Chitinophaga rhizophila</name>
    <dbReference type="NCBI Taxonomy" id="2866212"/>
    <lineage>
        <taxon>Bacteria</taxon>
        <taxon>Pseudomonadati</taxon>
        <taxon>Bacteroidota</taxon>
        <taxon>Chitinophagia</taxon>
        <taxon>Chitinophagales</taxon>
        <taxon>Chitinophagaceae</taxon>
        <taxon>Chitinophaga</taxon>
    </lineage>
</organism>
<dbReference type="InterPro" id="IPR019734">
    <property type="entry name" value="TPR_rpt"/>
</dbReference>
<dbReference type="InterPro" id="IPR036890">
    <property type="entry name" value="HATPase_C_sf"/>
</dbReference>
<evidence type="ECO:0000256" key="10">
    <source>
        <dbReference type="SAM" id="SignalP"/>
    </source>
</evidence>
<dbReference type="Proteomes" id="UP000812961">
    <property type="component" value="Unassembled WGS sequence"/>
</dbReference>
<evidence type="ECO:0000313" key="12">
    <source>
        <dbReference type="EMBL" id="MBW8688234.1"/>
    </source>
</evidence>
<keyword evidence="9" id="KW-0472">Membrane</keyword>
<keyword evidence="10" id="KW-0732">Signal</keyword>
<dbReference type="Gene3D" id="3.30.565.10">
    <property type="entry name" value="Histidine kinase-like ATPase, C-terminal domain"/>
    <property type="match status" value="1"/>
</dbReference>
<dbReference type="Gene3D" id="3.30.450.20">
    <property type="entry name" value="PAS domain"/>
    <property type="match status" value="1"/>
</dbReference>
<comment type="catalytic activity">
    <reaction evidence="1">
        <text>ATP + protein L-histidine = ADP + protein N-phospho-L-histidine.</text>
        <dbReference type="EC" id="2.7.13.3"/>
    </reaction>
</comment>
<dbReference type="SMART" id="SM00028">
    <property type="entry name" value="TPR"/>
    <property type="match status" value="4"/>
</dbReference>
<dbReference type="EMBL" id="JAICCF010000006">
    <property type="protein sequence ID" value="MBW8688234.1"/>
    <property type="molecule type" value="Genomic_DNA"/>
</dbReference>
<accession>A0ABS7GKI8</accession>
<dbReference type="PANTHER" id="PTHR41523:SF8">
    <property type="entry name" value="ETHYLENE RESPONSE SENSOR PROTEIN"/>
    <property type="match status" value="1"/>
</dbReference>
<evidence type="ECO:0000313" key="13">
    <source>
        <dbReference type="Proteomes" id="UP000812961"/>
    </source>
</evidence>
<dbReference type="InterPro" id="IPR005467">
    <property type="entry name" value="His_kinase_dom"/>
</dbReference>
<name>A0ABS7GKI8_9BACT</name>
<dbReference type="SUPFAM" id="SSF48452">
    <property type="entry name" value="TPR-like"/>
    <property type="match status" value="2"/>
</dbReference>
<evidence type="ECO:0000256" key="7">
    <source>
        <dbReference type="ARBA" id="ARBA00022840"/>
    </source>
</evidence>
<dbReference type="SUPFAM" id="SSF55874">
    <property type="entry name" value="ATPase domain of HSP90 chaperone/DNA topoisomerase II/histidine kinase"/>
    <property type="match status" value="1"/>
</dbReference>
<dbReference type="InterPro" id="IPR003594">
    <property type="entry name" value="HATPase_dom"/>
</dbReference>
<evidence type="ECO:0000256" key="6">
    <source>
        <dbReference type="ARBA" id="ARBA00022777"/>
    </source>
</evidence>
<proteinExistence type="predicted"/>
<keyword evidence="5" id="KW-0547">Nucleotide-binding</keyword>
<keyword evidence="6" id="KW-0418">Kinase</keyword>
<keyword evidence="4" id="KW-0808">Transferase</keyword>